<dbReference type="STRING" id="1071918.SAMN05421544_11255"/>
<dbReference type="SUPFAM" id="SSF116734">
    <property type="entry name" value="DNA methylase specificity domain"/>
    <property type="match status" value="2"/>
</dbReference>
<dbReference type="Proteomes" id="UP000198517">
    <property type="component" value="Unassembled WGS sequence"/>
</dbReference>
<feature type="domain" description="Type I restriction modification DNA specificity" evidence="5">
    <location>
        <begin position="2"/>
        <end position="154"/>
    </location>
</feature>
<evidence type="ECO:0000313" key="6">
    <source>
        <dbReference type="EMBL" id="SDE54890.1"/>
    </source>
</evidence>
<keyword evidence="3" id="KW-0238">DNA-binding</keyword>
<dbReference type="GO" id="GO:0003677">
    <property type="term" value="F:DNA binding"/>
    <property type="evidence" value="ECO:0007669"/>
    <property type="project" value="UniProtKB-KW"/>
</dbReference>
<dbReference type="CDD" id="cd17274">
    <property type="entry name" value="RMtype1_S_Eco540ANI-TRD1-CR1_like"/>
    <property type="match status" value="1"/>
</dbReference>
<dbReference type="Gene3D" id="3.90.220.20">
    <property type="entry name" value="DNA methylase specificity domains"/>
    <property type="match status" value="2"/>
</dbReference>
<comment type="similarity">
    <text evidence="1">Belongs to the type-I restriction system S methylase family.</text>
</comment>
<dbReference type="AlphaFoldDB" id="A0A1G7DUL9"/>
<organism evidence="6 7">
    <name type="scientific">Riemerella columbipharyngis</name>
    <dbReference type="NCBI Taxonomy" id="1071918"/>
    <lineage>
        <taxon>Bacteria</taxon>
        <taxon>Pseudomonadati</taxon>
        <taxon>Bacteroidota</taxon>
        <taxon>Flavobacteriia</taxon>
        <taxon>Flavobacteriales</taxon>
        <taxon>Weeksellaceae</taxon>
        <taxon>Riemerella</taxon>
    </lineage>
</organism>
<proteinExistence type="inferred from homology"/>
<accession>A0A1G7DUL9</accession>
<evidence type="ECO:0000259" key="5">
    <source>
        <dbReference type="Pfam" id="PF01420"/>
    </source>
</evidence>
<dbReference type="InterPro" id="IPR052021">
    <property type="entry name" value="Type-I_RS_S_subunit"/>
</dbReference>
<keyword evidence="4" id="KW-0175">Coiled coil</keyword>
<dbReference type="Pfam" id="PF01420">
    <property type="entry name" value="Methylase_S"/>
    <property type="match status" value="2"/>
</dbReference>
<reference evidence="6 7" key="1">
    <citation type="submission" date="2016-10" db="EMBL/GenBank/DDBJ databases">
        <authorList>
            <person name="de Groot N.N."/>
        </authorList>
    </citation>
    <scope>NUCLEOTIDE SEQUENCE [LARGE SCALE GENOMIC DNA]</scope>
    <source>
        <strain evidence="6 7">DSM 24015</strain>
    </source>
</reference>
<dbReference type="InterPro" id="IPR000055">
    <property type="entry name" value="Restrct_endonuc_typeI_TRD"/>
</dbReference>
<evidence type="ECO:0000256" key="1">
    <source>
        <dbReference type="ARBA" id="ARBA00010923"/>
    </source>
</evidence>
<feature type="domain" description="Type I restriction modification DNA specificity" evidence="5">
    <location>
        <begin position="174"/>
        <end position="348"/>
    </location>
</feature>
<keyword evidence="7" id="KW-1185">Reference proteome</keyword>
<gene>
    <name evidence="6" type="ORF">SAMN05421544_11255</name>
</gene>
<evidence type="ECO:0000256" key="3">
    <source>
        <dbReference type="ARBA" id="ARBA00023125"/>
    </source>
</evidence>
<dbReference type="RefSeq" id="WP_092737065.1">
    <property type="nucleotide sequence ID" value="NZ_FNAS01000012.1"/>
</dbReference>
<evidence type="ECO:0000313" key="7">
    <source>
        <dbReference type="Proteomes" id="UP000198517"/>
    </source>
</evidence>
<protein>
    <submittedName>
        <fullName evidence="6">Type I restriction enzyme, S subunit</fullName>
    </submittedName>
</protein>
<dbReference type="OrthoDB" id="9816225at2"/>
<evidence type="ECO:0000256" key="4">
    <source>
        <dbReference type="SAM" id="Coils"/>
    </source>
</evidence>
<feature type="coiled-coil region" evidence="4">
    <location>
        <begin position="326"/>
        <end position="360"/>
    </location>
</feature>
<sequence length="363" mass="41582">MKIVELGDVLKYEQPTRYIVRSEDYDDSYEIPVLTAGKSFLLGKTNEKDNVYDNHPVIIFDDFTTAFHYVDFPFKVKSSAMKLLKEDSDRADLKYLYHKMKTISFDAKQHKRYWISKYSKIKIPLPDLATQQAIVRKLDTAQKLCDLSQTLIEKYEKLSQSLFLEMFGDPVTNPKGWEVKKLEELGTLERGRSTHRPRNAPELLGGKYPLIQTGDVANSNGYIRKYNSTYSELGLLQSRIWKTGTLCITIAANIAKTGILMFDACFPDSIVGFTPNNEMTTNLYVQYWMSFLQKIIEESAPESAQKNINLAILRDLDIPVPPIELQNQFAENIAEIEKQKALAEQELAKSERLFAALLQESFS</sequence>
<dbReference type="InterPro" id="IPR044946">
    <property type="entry name" value="Restrct_endonuc_typeI_TRD_sf"/>
</dbReference>
<dbReference type="PANTHER" id="PTHR30408:SF12">
    <property type="entry name" value="TYPE I RESTRICTION ENZYME MJAVIII SPECIFICITY SUBUNIT"/>
    <property type="match status" value="1"/>
</dbReference>
<name>A0A1G7DUL9_9FLAO</name>
<dbReference type="PANTHER" id="PTHR30408">
    <property type="entry name" value="TYPE-1 RESTRICTION ENZYME ECOKI SPECIFICITY PROTEIN"/>
    <property type="match status" value="1"/>
</dbReference>
<evidence type="ECO:0000256" key="2">
    <source>
        <dbReference type="ARBA" id="ARBA00022747"/>
    </source>
</evidence>
<keyword evidence="2" id="KW-0680">Restriction system</keyword>
<dbReference type="GO" id="GO:0009307">
    <property type="term" value="P:DNA restriction-modification system"/>
    <property type="evidence" value="ECO:0007669"/>
    <property type="project" value="UniProtKB-KW"/>
</dbReference>
<dbReference type="CDD" id="cd17282">
    <property type="entry name" value="RMtype1_S_Eco16444ORF1681_TRD1-CR1_like"/>
    <property type="match status" value="1"/>
</dbReference>
<dbReference type="EMBL" id="FNAS01000012">
    <property type="protein sequence ID" value="SDE54890.1"/>
    <property type="molecule type" value="Genomic_DNA"/>
</dbReference>